<organism evidence="2 3">
    <name type="scientific">Callosobruchus maculatus</name>
    <name type="common">Southern cowpea weevil</name>
    <name type="synonym">Pulse bruchid</name>
    <dbReference type="NCBI Taxonomy" id="64391"/>
    <lineage>
        <taxon>Eukaryota</taxon>
        <taxon>Metazoa</taxon>
        <taxon>Ecdysozoa</taxon>
        <taxon>Arthropoda</taxon>
        <taxon>Hexapoda</taxon>
        <taxon>Insecta</taxon>
        <taxon>Pterygota</taxon>
        <taxon>Neoptera</taxon>
        <taxon>Endopterygota</taxon>
        <taxon>Coleoptera</taxon>
        <taxon>Polyphaga</taxon>
        <taxon>Cucujiformia</taxon>
        <taxon>Chrysomeloidea</taxon>
        <taxon>Chrysomelidae</taxon>
        <taxon>Bruchinae</taxon>
        <taxon>Bruchini</taxon>
        <taxon>Callosobruchus</taxon>
    </lineage>
</organism>
<keyword evidence="3" id="KW-1185">Reference proteome</keyword>
<protein>
    <recommendedName>
        <fullName evidence="1">Sm domain-containing protein</fullName>
    </recommendedName>
</protein>
<dbReference type="PANTHER" id="PTHR21196:SF1">
    <property type="entry name" value="U7 SNRNA-ASSOCIATED SM-LIKE PROTEIN LSM10"/>
    <property type="match status" value="1"/>
</dbReference>
<dbReference type="InterPro" id="IPR052840">
    <property type="entry name" value="U7_snRNA_Sm-like"/>
</dbReference>
<evidence type="ECO:0000313" key="3">
    <source>
        <dbReference type="Proteomes" id="UP000410492"/>
    </source>
</evidence>
<dbReference type="AlphaFoldDB" id="A0A653CXN3"/>
<accession>A0A653CXN3</accession>
<dbReference type="GO" id="GO:0071209">
    <property type="term" value="F:U7 snRNA binding"/>
    <property type="evidence" value="ECO:0007669"/>
    <property type="project" value="TreeGrafter"/>
</dbReference>
<evidence type="ECO:0000259" key="1">
    <source>
        <dbReference type="Pfam" id="PF01423"/>
    </source>
</evidence>
<gene>
    <name evidence="2" type="ORF">CALMAC_LOCUS12324</name>
</gene>
<dbReference type="SUPFAM" id="SSF50182">
    <property type="entry name" value="Sm-like ribonucleoproteins"/>
    <property type="match status" value="1"/>
</dbReference>
<dbReference type="CDD" id="cd01733">
    <property type="entry name" value="LSm10"/>
    <property type="match status" value="1"/>
</dbReference>
<dbReference type="GO" id="GO:0006398">
    <property type="term" value="P:mRNA 3'-end processing by stem-loop binding and cleavage"/>
    <property type="evidence" value="ECO:0007669"/>
    <property type="project" value="TreeGrafter"/>
</dbReference>
<evidence type="ECO:0000313" key="2">
    <source>
        <dbReference type="EMBL" id="VEN52047.1"/>
    </source>
</evidence>
<dbReference type="GO" id="GO:0016604">
    <property type="term" value="C:nuclear body"/>
    <property type="evidence" value="ECO:0007669"/>
    <property type="project" value="TreeGrafter"/>
</dbReference>
<name>A0A653CXN3_CALMS</name>
<sequence length="179" mass="20842">MFWHLFGCMVVDLTKKFKNKLQKQKLNNRIQYFQKSIMERPVSKREKYFYRNNLVCVVKSLEGIYTTIDLRNETYVTGKIVRVDGFMNVDMVDAIFCDSRGNYRAFSDFFINSRTIRYVHVPKEYPAMQMIEMQLGGMKGAKTKKKPLTFKTSRAQKYQKETLQALAAAQSQPGTSANS</sequence>
<dbReference type="OrthoDB" id="10256176at2759"/>
<dbReference type="EMBL" id="CAACVG010009096">
    <property type="protein sequence ID" value="VEN52047.1"/>
    <property type="molecule type" value="Genomic_DNA"/>
</dbReference>
<dbReference type="InterPro" id="IPR001163">
    <property type="entry name" value="Sm_dom_euk/arc"/>
</dbReference>
<proteinExistence type="predicted"/>
<dbReference type="Gene3D" id="2.30.30.100">
    <property type="match status" value="1"/>
</dbReference>
<dbReference type="Proteomes" id="UP000410492">
    <property type="component" value="Unassembled WGS sequence"/>
</dbReference>
<dbReference type="GO" id="GO:0071254">
    <property type="term" value="C:cytoplasmic U snRNP body"/>
    <property type="evidence" value="ECO:0007669"/>
    <property type="project" value="TreeGrafter"/>
</dbReference>
<dbReference type="PANTHER" id="PTHR21196">
    <property type="entry name" value="U7 SNRNA-ASSOCIATED SM-LIKE PROTEIN LSM10"/>
    <property type="match status" value="1"/>
</dbReference>
<dbReference type="GO" id="GO:0071208">
    <property type="term" value="F:histone pre-mRNA DCP binding"/>
    <property type="evidence" value="ECO:0007669"/>
    <property type="project" value="TreeGrafter"/>
</dbReference>
<reference evidence="2 3" key="1">
    <citation type="submission" date="2019-01" db="EMBL/GenBank/DDBJ databases">
        <authorList>
            <person name="Sayadi A."/>
        </authorList>
    </citation>
    <scope>NUCLEOTIDE SEQUENCE [LARGE SCALE GENOMIC DNA]</scope>
</reference>
<dbReference type="Pfam" id="PF01423">
    <property type="entry name" value="LSM"/>
    <property type="match status" value="1"/>
</dbReference>
<dbReference type="InterPro" id="IPR010920">
    <property type="entry name" value="LSM_dom_sf"/>
</dbReference>
<feature type="domain" description="Sm" evidence="1">
    <location>
        <begin position="64"/>
        <end position="120"/>
    </location>
</feature>